<dbReference type="EMBL" id="AFPW01000015">
    <property type="protein sequence ID" value="EGQ15470.1"/>
    <property type="molecule type" value="Genomic_DNA"/>
</dbReference>
<organism evidence="1 2">
    <name type="scientific">Prevotella dentalis (strain ATCC 49559 / DSM 3688 / JCM 13448 / NCTC 12043 / ES 2772)</name>
    <name type="common">Mitsuokella dentalis</name>
    <dbReference type="NCBI Taxonomy" id="908937"/>
    <lineage>
        <taxon>Bacteria</taxon>
        <taxon>Pseudomonadati</taxon>
        <taxon>Bacteroidota</taxon>
        <taxon>Bacteroidia</taxon>
        <taxon>Bacteroidales</taxon>
        <taxon>Prevotellaceae</taxon>
        <taxon>Prevotella</taxon>
    </lineage>
</organism>
<accession>F9D303</accession>
<dbReference type="Gene3D" id="3.30.1120.70">
    <property type="match status" value="1"/>
</dbReference>
<dbReference type="InterPro" id="IPR006427">
    <property type="entry name" value="Portal_HK97"/>
</dbReference>
<dbReference type="Pfam" id="PF04860">
    <property type="entry name" value="Phage_portal"/>
    <property type="match status" value="1"/>
</dbReference>
<sequence>MNFFWNKNKKMKEPIEERSAFGDYLSYNVSTAYSDSKAMLLSAVYRCVNVIADSAAQLPLEPYKVDSNGYKMKFTKHSTYRVLNKEPNKNMSRFTFIHLMMSQMLLSGNAFAYIERDNKGNCVALHYIPSALVTINKPTKLGGQVSYTVVGFNETVEACNMVHILNYTVDGIEGISTLRYAKNTLGLALDSETNAQSFFKGGANLAGILKANTSLSPDKKRHLKESWNQAFGQNGEPNGVAILDADLDFQSVTVNPADAQLLESRQYNVIDICRFFGVSPVKAFDLSKSSYNTIEQMQLAFLTDTLQPLLEKFEEEFERKLFKPSEKDSIDVRFDTSALLRADKQSLANYYNTLFQIGAISPNEIRRELDLPMIEDGDRTFVQVNVQTLDNAVNKTTEEEKDSNQTT</sequence>
<dbReference type="OrthoDB" id="9765386at2"/>
<name>F9D303_PREDD</name>
<proteinExistence type="predicted"/>
<dbReference type="Gene3D" id="3.40.140.120">
    <property type="match status" value="1"/>
</dbReference>
<protein>
    <submittedName>
        <fullName evidence="1">HK97 family phage portal protein</fullName>
    </submittedName>
</protein>
<dbReference type="InterPro" id="IPR006944">
    <property type="entry name" value="Phage/GTA_portal"/>
</dbReference>
<gene>
    <name evidence="1" type="ORF">HMPREF9136_1231</name>
</gene>
<dbReference type="AlphaFoldDB" id="F9D303"/>
<evidence type="ECO:0000313" key="1">
    <source>
        <dbReference type="EMBL" id="EGQ15470.1"/>
    </source>
</evidence>
<dbReference type="NCBIfam" id="TIGR01537">
    <property type="entry name" value="portal_HK97"/>
    <property type="match status" value="1"/>
</dbReference>
<reference evidence="1 2" key="1">
    <citation type="submission" date="2011-04" db="EMBL/GenBank/DDBJ databases">
        <authorList>
            <person name="Muzny D."/>
            <person name="Qin X."/>
            <person name="Deng J."/>
            <person name="Jiang H."/>
            <person name="Liu Y."/>
            <person name="Qu J."/>
            <person name="Song X.-Z."/>
            <person name="Zhang L."/>
            <person name="Thornton R."/>
            <person name="Coyle M."/>
            <person name="Francisco L."/>
            <person name="Jackson L."/>
            <person name="Javaid M."/>
            <person name="Korchina V."/>
            <person name="Kovar C."/>
            <person name="Mata R."/>
            <person name="Mathew T."/>
            <person name="Ngo R."/>
            <person name="Nguyen L."/>
            <person name="Nguyen N."/>
            <person name="Okwuonu G."/>
            <person name="Ongeri F."/>
            <person name="Pham C."/>
            <person name="Simmons D."/>
            <person name="Wilczek-Boney K."/>
            <person name="Hale W."/>
            <person name="Jakkamsetti A."/>
            <person name="Pham P."/>
            <person name="Ruth R."/>
            <person name="San Lucas F."/>
            <person name="Warren J."/>
            <person name="Zhang J."/>
            <person name="Zhao Z."/>
            <person name="Zhou C."/>
            <person name="Zhu D."/>
            <person name="Lee S."/>
            <person name="Bess C."/>
            <person name="Blankenburg K."/>
            <person name="Forbes L."/>
            <person name="Fu Q."/>
            <person name="Gubbala S."/>
            <person name="Hirani K."/>
            <person name="Jayaseelan J.C."/>
            <person name="Lara F."/>
            <person name="Munidasa M."/>
            <person name="Palculict T."/>
            <person name="Patil S."/>
            <person name="Pu L.-L."/>
            <person name="Saada N."/>
            <person name="Tang L."/>
            <person name="Weissenberger G."/>
            <person name="Zhu Y."/>
            <person name="Hemphill L."/>
            <person name="Shang Y."/>
            <person name="Youmans B."/>
            <person name="Ayvaz T."/>
            <person name="Ross M."/>
            <person name="Santibanez J."/>
            <person name="Aqrawi P."/>
            <person name="Gross S."/>
            <person name="Joshi V."/>
            <person name="Fowler G."/>
            <person name="Nazareth L."/>
            <person name="Reid J."/>
            <person name="Worley K."/>
            <person name="Petrosino J."/>
            <person name="Highlander S."/>
            <person name="Gibbs R."/>
        </authorList>
    </citation>
    <scope>NUCLEOTIDE SEQUENCE [LARGE SCALE GENOMIC DNA]</scope>
    <source>
        <strain evidence="1 2">DSM 3688</strain>
    </source>
</reference>
<dbReference type="Proteomes" id="UP000007820">
    <property type="component" value="Unassembled WGS sequence"/>
</dbReference>
<dbReference type="eggNOG" id="COG4695">
    <property type="taxonomic scope" value="Bacteria"/>
</dbReference>
<dbReference type="RefSeq" id="WP_005845287.1">
    <property type="nucleotide sequence ID" value="NC_019960.1"/>
</dbReference>
<comment type="caution">
    <text evidence="1">The sequence shown here is derived from an EMBL/GenBank/DDBJ whole genome shotgun (WGS) entry which is preliminary data.</text>
</comment>
<dbReference type="Gene3D" id="1.20.1270.210">
    <property type="match status" value="1"/>
</dbReference>
<dbReference type="STRING" id="908937.Prede_1355"/>
<evidence type="ECO:0000313" key="2">
    <source>
        <dbReference type="Proteomes" id="UP000007820"/>
    </source>
</evidence>